<comment type="caution">
    <text evidence="1">The sequence shown here is derived from an EMBL/GenBank/DDBJ whole genome shotgun (WGS) entry which is preliminary data.</text>
</comment>
<name>A0ACB8H0Y1_PSICU</name>
<keyword evidence="2" id="KW-1185">Reference proteome</keyword>
<evidence type="ECO:0000313" key="1">
    <source>
        <dbReference type="EMBL" id="KAH9481395.1"/>
    </source>
</evidence>
<dbReference type="Proteomes" id="UP000664032">
    <property type="component" value="Unassembled WGS sequence"/>
</dbReference>
<protein>
    <submittedName>
        <fullName evidence="1">Oligopeptide transporter</fullName>
    </submittedName>
</protein>
<sequence length="1233" mass="133727">MNSIRAWVNFLKPRAGVPTSSAQPEFTLRAVCLGLAIGCLICFTNLSLGLQSGWISMMSIQSALIGFLISRTLPVPLTPQEIIVVQTTAVATGTMPLAAGFVGILPALTLLSEERDGTPAIHLTWIAAIGWSCSVAFFGVFLSPPIRKQVIIEEQLPFPSGTATAHLISVLHHLPPPDTTIRHRQGYQQVEDEEEVTVSAENQQESITEEESEDETERDIVEHQGWSNLIWSFAVSGGLTLVAYFFPVLFAIPLFGNYLAKEWLWYFTPSLSYVGQGVIMGFSTTISMNLGMFAGWAILSPLSKLSGWAPGPVGDMASGARGWILWISLGIMCSDSLVSLLPVVFEYLEDGLRHWRRDYSVVEGLGQSKSHETETKERLVPNSWVIIGLFLSVFIGTILVWIVFGNEGIKPWATLLGFILGGMLSIIGVRALGETDLNPVSGLGKVSQLFFAWIQPGNIVANIIAGGVAEAGAQQAGDLMQDLKTGHLCQASPRAQFYGQLIGSSVSIVVTTTAYTLYNRAYVIPGPSFPAPTAYVWLSLARLLRDGQLPENSAMFMVVFSAVFAFISATKTYASRRSLCHPFKRTSMSKIELAKIKSLTFYNDAVTAARRTAPMPQLVCVGKPCRVFQPEAVRCVNLGGSGTDVDWKCEADLPDSLRFGKVEVSCEGWSKPGDPYVLKGSCSLEYRLVEVPRTLLRDSDSPLFNPSSYDWASIFFFILWLAFLGIILYSFILSCFRNNTTTRGPRPTGHNRPGGGGSSGWFPGGYNDHSTDPPPPYSKNAQPEPRQGWRPGFFTGALVGGLANHLWNRPRNEHARLLKGAREGKPPRLEMRSSFTAFASLALLSSVSPVLSVPVYGQCGGQNYSGSTVCDDGSVCTYSNPWYSQCLPGSATTPTPTTTTSTTNNGGTPTSTGTSPGNSVCAGPRTKFKFFGVNQSGAEFGESIWPGTLGKEYTWPSPSSIDYFVGQGFNTFRVPFLLERMNPPANGIAGAFDQMYLNGLKTTVNYIVGKGAYAVIEPHNYMRYNHGIITSVSDFSTFWRNLANEFKSISNVIFDVMNEPYGIEAQTVFNLNQAAVNAIRAAGATQQLILVEGTSWTGAWTWQSSGNAAVFGAIKDPNNNVAIQMHQYLDSDGSGTSPNCVSPTVGAERLQVATEWLKANNLKGILGEIGAGSNSQCISAVQGALCTMQQSGVWIGALWWAAGPWWGNYFQSIEPPNGAAISQILPQALKPFL</sequence>
<proteinExistence type="predicted"/>
<gene>
    <name evidence="1" type="ORF">JR316_0005921</name>
</gene>
<organism evidence="1 2">
    <name type="scientific">Psilocybe cubensis</name>
    <name type="common">Psychedelic mushroom</name>
    <name type="synonym">Stropharia cubensis</name>
    <dbReference type="NCBI Taxonomy" id="181762"/>
    <lineage>
        <taxon>Eukaryota</taxon>
        <taxon>Fungi</taxon>
        <taxon>Dikarya</taxon>
        <taxon>Basidiomycota</taxon>
        <taxon>Agaricomycotina</taxon>
        <taxon>Agaricomycetes</taxon>
        <taxon>Agaricomycetidae</taxon>
        <taxon>Agaricales</taxon>
        <taxon>Agaricineae</taxon>
        <taxon>Strophariaceae</taxon>
        <taxon>Psilocybe</taxon>
    </lineage>
</organism>
<reference evidence="1" key="1">
    <citation type="submission" date="2021-10" db="EMBL/GenBank/DDBJ databases">
        <title>Psilocybe cubensis genome.</title>
        <authorList>
            <person name="Mckernan K.J."/>
            <person name="Crawford S."/>
            <person name="Trippe A."/>
            <person name="Kane L.T."/>
            <person name="Mclaughlin S."/>
        </authorList>
    </citation>
    <scope>NUCLEOTIDE SEQUENCE</scope>
    <source>
        <strain evidence="1">MGC-MH-2018</strain>
    </source>
</reference>
<evidence type="ECO:0000313" key="2">
    <source>
        <dbReference type="Proteomes" id="UP000664032"/>
    </source>
</evidence>
<dbReference type="EMBL" id="JAFIQS020000005">
    <property type="protein sequence ID" value="KAH9481395.1"/>
    <property type="molecule type" value="Genomic_DNA"/>
</dbReference>
<accession>A0ACB8H0Y1</accession>